<dbReference type="Proteomes" id="UP000239209">
    <property type="component" value="Unassembled WGS sequence"/>
</dbReference>
<keyword evidence="1" id="KW-0472">Membrane</keyword>
<dbReference type="AlphaFoldDB" id="A0A2T0S7S0"/>
<dbReference type="Pfam" id="PF19744">
    <property type="entry name" value="DUF6232"/>
    <property type="match status" value="1"/>
</dbReference>
<feature type="transmembrane region" description="Helical" evidence="1">
    <location>
        <begin position="48"/>
        <end position="65"/>
    </location>
</feature>
<protein>
    <submittedName>
        <fullName evidence="2">Uncharacterized protein</fullName>
    </submittedName>
</protein>
<name>A0A2T0S7S0_9ACTN</name>
<sequence length="146" mass="16003">MRVYYRGPDAMVTSEHFVHRTTTTTKAFLVRDLRNVCIASADGVRPHYALLGVGAALALVTVWPLGKVSPLYAIAFLGLVGFGMAATALLWRARPRTWVLQATYRGQAVDLYGAVDARVFNQVSRALRRAIEDARPPSSWDDNAAA</sequence>
<feature type="transmembrane region" description="Helical" evidence="1">
    <location>
        <begin position="71"/>
        <end position="91"/>
    </location>
</feature>
<dbReference type="InterPro" id="IPR045629">
    <property type="entry name" value="DUF6232"/>
</dbReference>
<keyword evidence="1" id="KW-0812">Transmembrane</keyword>
<dbReference type="EMBL" id="PVZG01000006">
    <property type="protein sequence ID" value="PRY29462.1"/>
    <property type="molecule type" value="Genomic_DNA"/>
</dbReference>
<keyword evidence="1" id="KW-1133">Transmembrane helix</keyword>
<dbReference type="RefSeq" id="WP_106127110.1">
    <property type="nucleotide sequence ID" value="NZ_PVZG01000006.1"/>
</dbReference>
<accession>A0A2T0S7S0</accession>
<evidence type="ECO:0000313" key="3">
    <source>
        <dbReference type="Proteomes" id="UP000239209"/>
    </source>
</evidence>
<reference evidence="2 3" key="1">
    <citation type="submission" date="2018-03" db="EMBL/GenBank/DDBJ databases">
        <title>Genomic Encyclopedia of Archaeal and Bacterial Type Strains, Phase II (KMG-II): from individual species to whole genera.</title>
        <authorList>
            <person name="Goeker M."/>
        </authorList>
    </citation>
    <scope>NUCLEOTIDE SEQUENCE [LARGE SCALE GENOMIC DNA]</scope>
    <source>
        <strain evidence="2 3">DSM 45348</strain>
    </source>
</reference>
<proteinExistence type="predicted"/>
<evidence type="ECO:0000313" key="2">
    <source>
        <dbReference type="EMBL" id="PRY29462.1"/>
    </source>
</evidence>
<comment type="caution">
    <text evidence="2">The sequence shown here is derived from an EMBL/GenBank/DDBJ whole genome shotgun (WGS) entry which is preliminary data.</text>
</comment>
<dbReference type="OrthoDB" id="3296259at2"/>
<keyword evidence="3" id="KW-1185">Reference proteome</keyword>
<evidence type="ECO:0000256" key="1">
    <source>
        <dbReference type="SAM" id="Phobius"/>
    </source>
</evidence>
<organism evidence="2 3">
    <name type="scientific">Pseudosporangium ferrugineum</name>
    <dbReference type="NCBI Taxonomy" id="439699"/>
    <lineage>
        <taxon>Bacteria</taxon>
        <taxon>Bacillati</taxon>
        <taxon>Actinomycetota</taxon>
        <taxon>Actinomycetes</taxon>
        <taxon>Micromonosporales</taxon>
        <taxon>Micromonosporaceae</taxon>
        <taxon>Pseudosporangium</taxon>
    </lineage>
</organism>
<gene>
    <name evidence="2" type="ORF">CLV70_106181</name>
</gene>